<protein>
    <submittedName>
        <fullName evidence="1">Uncharacterized protein</fullName>
    </submittedName>
</protein>
<organism evidence="1 2">
    <name type="scientific">Paramixta manurensis</name>
    <dbReference type="NCBI Taxonomy" id="2740817"/>
    <lineage>
        <taxon>Bacteria</taxon>
        <taxon>Pseudomonadati</taxon>
        <taxon>Pseudomonadota</taxon>
        <taxon>Gammaproteobacteria</taxon>
        <taxon>Enterobacterales</taxon>
        <taxon>Erwiniaceae</taxon>
        <taxon>Paramixta</taxon>
    </lineage>
</organism>
<dbReference type="Proteomes" id="UP000505325">
    <property type="component" value="Chromosome"/>
</dbReference>
<keyword evidence="2" id="KW-1185">Reference proteome</keyword>
<evidence type="ECO:0000313" key="2">
    <source>
        <dbReference type="Proteomes" id="UP000505325"/>
    </source>
</evidence>
<evidence type="ECO:0000313" key="1">
    <source>
        <dbReference type="EMBL" id="QKJ88709.1"/>
    </source>
</evidence>
<dbReference type="AlphaFoldDB" id="A0A6M8UFW2"/>
<reference evidence="1 2" key="1">
    <citation type="submission" date="2020-06" db="EMBL/GenBank/DDBJ databases">
        <title>Genome sequence of Paramixta manurensis strain PD-1.</title>
        <authorList>
            <person name="Lee C.W."/>
            <person name="Kim J."/>
        </authorList>
    </citation>
    <scope>NUCLEOTIDE SEQUENCE [LARGE SCALE GENOMIC DNA]</scope>
    <source>
        <strain evidence="1 2">PD-1</strain>
    </source>
</reference>
<dbReference type="EMBL" id="CP054212">
    <property type="protein sequence ID" value="QKJ88709.1"/>
    <property type="molecule type" value="Genomic_DNA"/>
</dbReference>
<accession>A0A6M8UFW2</accession>
<dbReference type="KEGG" id="pmak:PMPD1_3797"/>
<sequence>MGDETGKFKLNALEVWFFLNYLRKLREMARSANFLSRQTLLESAIIFWLMSALP</sequence>
<name>A0A6M8UFW2_9GAMM</name>
<proteinExistence type="predicted"/>
<gene>
    <name evidence="1" type="ORF">PMPD1_3797</name>
</gene>